<dbReference type="Pfam" id="PF01425">
    <property type="entry name" value="Amidase"/>
    <property type="match status" value="1"/>
</dbReference>
<reference evidence="3 4" key="1">
    <citation type="submission" date="2016-02" db="EMBL/GenBank/DDBJ databases">
        <title>Genome sequence of Halalkalicoccus paucihalophilus DSM 24557.</title>
        <authorList>
            <person name="Poehlein A."/>
            <person name="Daniel R."/>
        </authorList>
    </citation>
    <scope>NUCLEOTIDE SEQUENCE [LARGE SCALE GENOMIC DNA]</scope>
    <source>
        <strain evidence="3 4">DSM 24557</strain>
    </source>
</reference>
<protein>
    <submittedName>
        <fullName evidence="3">Amidase</fullName>
        <ecNumber evidence="3">3.5.1.4</ecNumber>
    </submittedName>
</protein>
<dbReference type="AlphaFoldDB" id="A0A151A923"/>
<feature type="domain" description="Amidase" evidence="2">
    <location>
        <begin position="26"/>
        <end position="462"/>
    </location>
</feature>
<dbReference type="EC" id="3.5.1.4" evidence="3"/>
<comment type="caution">
    <text evidence="3">The sequence shown here is derived from an EMBL/GenBank/DDBJ whole genome shotgun (WGS) entry which is preliminary data.</text>
</comment>
<keyword evidence="3" id="KW-0378">Hydrolase</keyword>
<dbReference type="GO" id="GO:0004040">
    <property type="term" value="F:amidase activity"/>
    <property type="evidence" value="ECO:0007669"/>
    <property type="project" value="UniProtKB-EC"/>
</dbReference>
<evidence type="ECO:0000256" key="1">
    <source>
        <dbReference type="SAM" id="Coils"/>
    </source>
</evidence>
<dbReference type="OrthoDB" id="359273at2157"/>
<dbReference type="PATRIC" id="fig|1008153.3.peg.4373"/>
<accession>A0A151A923</accession>
<dbReference type="InterPro" id="IPR036928">
    <property type="entry name" value="AS_sf"/>
</dbReference>
<evidence type="ECO:0000313" key="3">
    <source>
        <dbReference type="EMBL" id="KYH24002.1"/>
    </source>
</evidence>
<proteinExistence type="predicted"/>
<dbReference type="PROSITE" id="PS00571">
    <property type="entry name" value="AMIDASES"/>
    <property type="match status" value="1"/>
</dbReference>
<dbReference type="Gene3D" id="3.90.1300.10">
    <property type="entry name" value="Amidase signature (AS) domain"/>
    <property type="match status" value="1"/>
</dbReference>
<dbReference type="PANTHER" id="PTHR11895">
    <property type="entry name" value="TRANSAMIDASE"/>
    <property type="match status" value="1"/>
</dbReference>
<dbReference type="Proteomes" id="UP000075321">
    <property type="component" value="Unassembled WGS sequence"/>
</dbReference>
<dbReference type="InterPro" id="IPR020556">
    <property type="entry name" value="Amidase_CS"/>
</dbReference>
<dbReference type="SUPFAM" id="SSF75304">
    <property type="entry name" value="Amidase signature (AS) enzymes"/>
    <property type="match status" value="1"/>
</dbReference>
<dbReference type="PANTHER" id="PTHR11895:SF76">
    <property type="entry name" value="INDOLEACETAMIDE HYDROLASE"/>
    <property type="match status" value="1"/>
</dbReference>
<dbReference type="EMBL" id="LTAZ01000017">
    <property type="protein sequence ID" value="KYH24002.1"/>
    <property type="molecule type" value="Genomic_DNA"/>
</dbReference>
<dbReference type="InterPro" id="IPR000120">
    <property type="entry name" value="Amidase"/>
</dbReference>
<keyword evidence="4" id="KW-1185">Reference proteome</keyword>
<keyword evidence="1" id="KW-0175">Coiled coil</keyword>
<evidence type="ECO:0000259" key="2">
    <source>
        <dbReference type="Pfam" id="PF01425"/>
    </source>
</evidence>
<gene>
    <name evidence="3" type="ORF">HAPAU_40810</name>
</gene>
<evidence type="ECO:0000313" key="4">
    <source>
        <dbReference type="Proteomes" id="UP000075321"/>
    </source>
</evidence>
<dbReference type="RefSeq" id="WP_066385745.1">
    <property type="nucleotide sequence ID" value="NZ_LTAZ01000017.1"/>
</dbReference>
<organism evidence="3 4">
    <name type="scientific">Halalkalicoccus paucihalophilus</name>
    <dbReference type="NCBI Taxonomy" id="1008153"/>
    <lineage>
        <taxon>Archaea</taxon>
        <taxon>Methanobacteriati</taxon>
        <taxon>Methanobacteriota</taxon>
        <taxon>Stenosarchaea group</taxon>
        <taxon>Halobacteria</taxon>
        <taxon>Halobacteriales</taxon>
        <taxon>Halococcaceae</taxon>
        <taxon>Halalkalicoccus</taxon>
    </lineage>
</organism>
<feature type="coiled-coil region" evidence="1">
    <location>
        <begin position="42"/>
        <end position="69"/>
    </location>
</feature>
<name>A0A151A923_9EURY</name>
<dbReference type="InterPro" id="IPR023631">
    <property type="entry name" value="Amidase_dom"/>
</dbReference>
<sequence length="480" mass="51921">MPKTHTLSATHLAQEIRTGNRSPVTVVDELLDRIDRYNDRTNAFVTTTAEQARQTAQEAERAVVEGNALGPLHGVPVAIKDLNNVANIRTTFGSRLFENHIAEEDDEFVRRLKAAGAIVIGKTNTPEFGLGCTTDNLTVGPTGTPFDPTKIAGGSSGGAGAALADGLVPLAQGSDTGGSIRTPSSCCGVFGLKPSFGRVPRVSRPNAFSDHTPFSHTGPMARTVADAALMLNVMSGPDPDDPFSLPDDGTDYVAATERSIDNLRVAYSPDLQIYPVESTVRDVVDEAVEVLSDAGAVVEYANPEFDCKQTDVLDAFYTFAKVLWESLFDNLETIYGLDPRGTDKEKLRPVTVKTILESESVTTQEYKRADVTRTTVYEGIVDLLREYDILITPTLGVQPFPHGEFPTMIDGIEIEPLRGWLLTQPFNFSGHPVGAVPAGLSEDGLPIGMQVVGRRHADDDVLAISAAIERERPWIHDYPM</sequence>